<feature type="compositionally biased region" description="Polar residues" evidence="1">
    <location>
        <begin position="203"/>
        <end position="221"/>
    </location>
</feature>
<protein>
    <recommendedName>
        <fullName evidence="5">DM13 domain-containing protein</fullName>
    </recommendedName>
</protein>
<evidence type="ECO:0000256" key="1">
    <source>
        <dbReference type="SAM" id="MobiDB-lite"/>
    </source>
</evidence>
<proteinExistence type="predicted"/>
<evidence type="ECO:0000256" key="2">
    <source>
        <dbReference type="SAM" id="SignalP"/>
    </source>
</evidence>
<keyword evidence="4" id="KW-1185">Reference proteome</keyword>
<dbReference type="OrthoDB" id="5573191at2759"/>
<gene>
    <name evidence="3" type="ORF">BCR33DRAFT_713803</name>
</gene>
<accession>A0A1Y2CRB2</accession>
<evidence type="ECO:0000313" key="3">
    <source>
        <dbReference type="EMBL" id="ORY49496.1"/>
    </source>
</evidence>
<dbReference type="EMBL" id="MCGO01000009">
    <property type="protein sequence ID" value="ORY49496.1"/>
    <property type="molecule type" value="Genomic_DNA"/>
</dbReference>
<organism evidence="3 4">
    <name type="scientific">Rhizoclosmatium globosum</name>
    <dbReference type="NCBI Taxonomy" id="329046"/>
    <lineage>
        <taxon>Eukaryota</taxon>
        <taxon>Fungi</taxon>
        <taxon>Fungi incertae sedis</taxon>
        <taxon>Chytridiomycota</taxon>
        <taxon>Chytridiomycota incertae sedis</taxon>
        <taxon>Chytridiomycetes</taxon>
        <taxon>Chytridiales</taxon>
        <taxon>Chytriomycetaceae</taxon>
        <taxon>Rhizoclosmatium</taxon>
    </lineage>
</organism>
<name>A0A1Y2CRB2_9FUNG</name>
<dbReference type="AlphaFoldDB" id="A0A1Y2CRB2"/>
<evidence type="ECO:0008006" key="5">
    <source>
        <dbReference type="Google" id="ProtNLM"/>
    </source>
</evidence>
<comment type="caution">
    <text evidence="3">The sequence shown here is derived from an EMBL/GenBank/DDBJ whole genome shotgun (WGS) entry which is preliminary data.</text>
</comment>
<feature type="chain" id="PRO_5013276990" description="DM13 domain-containing protein" evidence="2">
    <location>
        <begin position="17"/>
        <end position="253"/>
    </location>
</feature>
<feature type="region of interest" description="Disordered" evidence="1">
    <location>
        <begin position="155"/>
        <end position="235"/>
    </location>
</feature>
<dbReference type="Proteomes" id="UP000193642">
    <property type="component" value="Unassembled WGS sequence"/>
</dbReference>
<feature type="compositionally biased region" description="Low complexity" evidence="1">
    <location>
        <begin position="169"/>
        <end position="202"/>
    </location>
</feature>
<reference evidence="3 4" key="1">
    <citation type="submission" date="2016-07" db="EMBL/GenBank/DDBJ databases">
        <title>Pervasive Adenine N6-methylation of Active Genes in Fungi.</title>
        <authorList>
            <consortium name="DOE Joint Genome Institute"/>
            <person name="Mondo S.J."/>
            <person name="Dannebaum R.O."/>
            <person name="Kuo R.C."/>
            <person name="Labutti K."/>
            <person name="Haridas S."/>
            <person name="Kuo A."/>
            <person name="Salamov A."/>
            <person name="Ahrendt S.R."/>
            <person name="Lipzen A."/>
            <person name="Sullivan W."/>
            <person name="Andreopoulos W.B."/>
            <person name="Clum A."/>
            <person name="Lindquist E."/>
            <person name="Daum C."/>
            <person name="Ramamoorthy G.K."/>
            <person name="Gryganskyi A."/>
            <person name="Culley D."/>
            <person name="Magnuson J.K."/>
            <person name="James T.Y."/>
            <person name="O'Malley M.A."/>
            <person name="Stajich J.E."/>
            <person name="Spatafora J.W."/>
            <person name="Visel A."/>
            <person name="Grigoriev I.V."/>
        </authorList>
    </citation>
    <scope>NUCLEOTIDE SEQUENCE [LARGE SCALE GENOMIC DNA]</scope>
    <source>
        <strain evidence="3 4">JEL800</strain>
    </source>
</reference>
<evidence type="ECO:0000313" key="4">
    <source>
        <dbReference type="Proteomes" id="UP000193642"/>
    </source>
</evidence>
<keyword evidence="2" id="KW-0732">Signal</keyword>
<feature type="compositionally biased region" description="Low complexity" evidence="1">
    <location>
        <begin position="222"/>
        <end position="235"/>
    </location>
</feature>
<feature type="signal peptide" evidence="2">
    <location>
        <begin position="1"/>
        <end position="16"/>
    </location>
</feature>
<sequence>MQFLATVLAASSVVLAVQPQVKFCQKGTLPAGWEPGKVTAPLQQVSQFLIANTAIDLVCSGNIVVLDGCSFMVQGFTYTDPSPSTWYAGLGDDPTGVVFSKDSVGTSNGVDSPVYTLVQVVGAAYAWTSITQLRLYDPANTQLICVANLPAAGSTSSTTNTNQVPVPASNPSTSGKNTSTGSTENSGSTSGTTSSSSTGNTNAIPNGSVAQQSNPVVQQKPSTATRAAGSASASDAQSAGLAVVLAAAAGLLV</sequence>